<accession>A0A0A2VHZ3</accession>
<dbReference type="STRING" id="1245745.A0A0A2VHZ3"/>
<dbReference type="EMBL" id="ANFO01000726">
    <property type="protein sequence ID" value="KGQ07163.1"/>
    <property type="molecule type" value="Genomic_DNA"/>
</dbReference>
<feature type="transmembrane region" description="Helical" evidence="1">
    <location>
        <begin position="159"/>
        <end position="183"/>
    </location>
</feature>
<feature type="transmembrane region" description="Helical" evidence="1">
    <location>
        <begin position="315"/>
        <end position="335"/>
    </location>
</feature>
<evidence type="ECO:0000313" key="3">
    <source>
        <dbReference type="Proteomes" id="UP000030106"/>
    </source>
</evidence>
<proteinExistence type="predicted"/>
<feature type="transmembrane region" description="Helical" evidence="1">
    <location>
        <begin position="7"/>
        <end position="26"/>
    </location>
</feature>
<organism evidence="2 3">
    <name type="scientific">Beauveria bassiana D1-5</name>
    <dbReference type="NCBI Taxonomy" id="1245745"/>
    <lineage>
        <taxon>Eukaryota</taxon>
        <taxon>Fungi</taxon>
        <taxon>Dikarya</taxon>
        <taxon>Ascomycota</taxon>
        <taxon>Pezizomycotina</taxon>
        <taxon>Sordariomycetes</taxon>
        <taxon>Hypocreomycetidae</taxon>
        <taxon>Hypocreales</taxon>
        <taxon>Cordycipitaceae</taxon>
        <taxon>Beauveria</taxon>
    </lineage>
</organism>
<feature type="transmembrane region" description="Helical" evidence="1">
    <location>
        <begin position="347"/>
        <end position="369"/>
    </location>
</feature>
<feature type="transmembrane region" description="Helical" evidence="1">
    <location>
        <begin position="242"/>
        <end position="272"/>
    </location>
</feature>
<evidence type="ECO:0008006" key="4">
    <source>
        <dbReference type="Google" id="ProtNLM"/>
    </source>
</evidence>
<dbReference type="AlphaFoldDB" id="A0A0A2VHZ3"/>
<sequence>MAGKLAPLALVGLALAVPYFIGYFSYANGLLPLVHAIWHKGTLPDGTPLRTHWTGLHKLDEVVSKLVIFFWPVTSYGHPALTLHSIAFGGTFAASWTLVTLEAWRDGSAWTLSSFTVLLGLVAQTLTWAFATPVYGFLHLLTSASASVPSRANMHIPYAVLQALPLVFLVGNAVPSLAMILPLSLSWNTPAVKQLLIAAWQPWPVYTAFGLTAAHLLLGGVLTAGDSPSPAGRKKSAAALRFIYAIAFANAAVSHLVALTVTVGAALAPAIFDPDYAVSLHPTKVLETILPWAANPVAQIQTLGDGATILLRWDYVLGTTSLLLWASVLHARAYKHYEGKCVDVVSFLAKIATLYVVVGPAGAAVELMWEREEFALQTEDKALTTKKKN</sequence>
<keyword evidence="1" id="KW-0472">Membrane</keyword>
<protein>
    <recommendedName>
        <fullName evidence="4">AtmA protein</fullName>
    </recommendedName>
</protein>
<name>A0A0A2VHZ3_BEABA</name>
<comment type="caution">
    <text evidence="2">The sequence shown here is derived from an EMBL/GenBank/DDBJ whole genome shotgun (WGS) entry which is preliminary data.</text>
</comment>
<dbReference type="eggNOG" id="ENOG502SHVK">
    <property type="taxonomic scope" value="Eukaryota"/>
</dbReference>
<gene>
    <name evidence="2" type="ORF">BBAD15_g7508</name>
</gene>
<dbReference type="HOGENOM" id="CLU_038717_0_0_1"/>
<reference evidence="2 3" key="1">
    <citation type="submission" date="2012-10" db="EMBL/GenBank/DDBJ databases">
        <title>Genome sequencing and analysis of entomopathogenic fungi Beauveria bassiana D1-5.</title>
        <authorList>
            <person name="Li Q."/>
            <person name="Wang L."/>
            <person name="Zhang Z."/>
            <person name="Wang Q."/>
            <person name="Ren J."/>
            <person name="Wang M."/>
            <person name="Xu W."/>
            <person name="Wang J."/>
            <person name="Lu Y."/>
            <person name="Du Q."/>
            <person name="Sun Z."/>
        </authorList>
    </citation>
    <scope>NUCLEOTIDE SEQUENCE [LARGE SCALE GENOMIC DNA]</scope>
    <source>
        <strain evidence="2 3">D1-5</strain>
    </source>
</reference>
<keyword evidence="1" id="KW-0812">Transmembrane</keyword>
<evidence type="ECO:0000256" key="1">
    <source>
        <dbReference type="SAM" id="Phobius"/>
    </source>
</evidence>
<feature type="transmembrane region" description="Helical" evidence="1">
    <location>
        <begin position="115"/>
        <end position="138"/>
    </location>
</feature>
<dbReference type="OrthoDB" id="72269at2759"/>
<keyword evidence="1" id="KW-1133">Transmembrane helix</keyword>
<feature type="transmembrane region" description="Helical" evidence="1">
    <location>
        <begin position="203"/>
        <end position="222"/>
    </location>
</feature>
<evidence type="ECO:0000313" key="2">
    <source>
        <dbReference type="EMBL" id="KGQ07163.1"/>
    </source>
</evidence>
<dbReference type="Proteomes" id="UP000030106">
    <property type="component" value="Unassembled WGS sequence"/>
</dbReference>